<dbReference type="Proteomes" id="UP000036700">
    <property type="component" value="Chromosome"/>
</dbReference>
<dbReference type="KEGG" id="ptx:ABW99_03180"/>
<keyword evidence="5" id="KW-0676">Redox-active center</keyword>
<dbReference type="PANTHER" id="PTHR30111:SF1">
    <property type="entry name" value="33 KDA CHAPERONIN"/>
    <property type="match status" value="1"/>
</dbReference>
<keyword evidence="3" id="KW-1015">Disulfide bond</keyword>
<reference evidence="7" key="1">
    <citation type="submission" date="2015-06" db="EMBL/GenBank/DDBJ databases">
        <authorList>
            <person name="Lim Y.L."/>
            <person name="Ee R."/>
            <person name="Yong D."/>
            <person name="How K.Y."/>
            <person name="Yin W.F."/>
            <person name="Chan K.G."/>
        </authorList>
    </citation>
    <scope>NUCLEOTIDE SEQUENCE [LARGE SCALE GENOMIC DNA]</scope>
    <source>
        <strain evidence="7">DSM 25325</strain>
    </source>
</reference>
<dbReference type="PANTHER" id="PTHR30111">
    <property type="entry name" value="33 KDA CHAPERONIN"/>
    <property type="match status" value="1"/>
</dbReference>
<evidence type="ECO:0000256" key="5">
    <source>
        <dbReference type="ARBA" id="ARBA00023284"/>
    </source>
</evidence>
<accession>A0A0G3EQ20</accession>
<keyword evidence="1" id="KW-0963">Cytoplasm</keyword>
<evidence type="ECO:0000313" key="7">
    <source>
        <dbReference type="Proteomes" id="UP000036700"/>
    </source>
</evidence>
<dbReference type="InterPro" id="IPR000397">
    <property type="entry name" value="Heat_shock_Hsp33"/>
</dbReference>
<evidence type="ECO:0000256" key="3">
    <source>
        <dbReference type="ARBA" id="ARBA00023157"/>
    </source>
</evidence>
<dbReference type="InterPro" id="IPR016153">
    <property type="entry name" value="Heat_shock_Hsp33_N"/>
</dbReference>
<dbReference type="PATRIC" id="fig|445709.3.peg.684"/>
<dbReference type="GO" id="GO:0051082">
    <property type="term" value="F:unfolded protein binding"/>
    <property type="evidence" value="ECO:0007669"/>
    <property type="project" value="InterPro"/>
</dbReference>
<dbReference type="CDD" id="cd00498">
    <property type="entry name" value="Hsp33"/>
    <property type="match status" value="1"/>
</dbReference>
<dbReference type="RefSeq" id="WP_047212928.1">
    <property type="nucleotide sequence ID" value="NZ_CP011568.3"/>
</dbReference>
<dbReference type="SUPFAM" id="SSF118352">
    <property type="entry name" value="HSP33 redox switch-like"/>
    <property type="match status" value="1"/>
</dbReference>
<dbReference type="EMBL" id="CP011568">
    <property type="protein sequence ID" value="AKJ67382.1"/>
    <property type="molecule type" value="Genomic_DNA"/>
</dbReference>
<organism evidence="6 7">
    <name type="scientific">Pandoraea thiooxydans</name>
    <dbReference type="NCBI Taxonomy" id="445709"/>
    <lineage>
        <taxon>Bacteria</taxon>
        <taxon>Pseudomonadati</taxon>
        <taxon>Pseudomonadota</taxon>
        <taxon>Betaproteobacteria</taxon>
        <taxon>Burkholderiales</taxon>
        <taxon>Burkholderiaceae</taxon>
        <taxon>Pandoraea</taxon>
    </lineage>
</organism>
<dbReference type="GO" id="GO:0044183">
    <property type="term" value="F:protein folding chaperone"/>
    <property type="evidence" value="ECO:0007669"/>
    <property type="project" value="TreeGrafter"/>
</dbReference>
<dbReference type="NCBIfam" id="NF001033">
    <property type="entry name" value="PRK00114.1"/>
    <property type="match status" value="1"/>
</dbReference>
<dbReference type="Gene3D" id="3.90.1280.10">
    <property type="entry name" value="HSP33 redox switch-like"/>
    <property type="match status" value="1"/>
</dbReference>
<dbReference type="GO" id="GO:0005737">
    <property type="term" value="C:cytoplasm"/>
    <property type="evidence" value="ECO:0007669"/>
    <property type="project" value="InterPro"/>
</dbReference>
<proteinExistence type="predicted"/>
<dbReference type="PIRSF" id="PIRSF005261">
    <property type="entry name" value="Heat_shock_Hsp33"/>
    <property type="match status" value="1"/>
</dbReference>
<keyword evidence="4" id="KW-0143">Chaperone</keyword>
<dbReference type="STRING" id="445709.ABW99_03180"/>
<dbReference type="Gene3D" id="1.10.287.480">
    <property type="entry name" value="helix hairpin bin"/>
    <property type="match status" value="1"/>
</dbReference>
<dbReference type="Gene3D" id="3.55.30.10">
    <property type="entry name" value="Hsp33 domain"/>
    <property type="match status" value="1"/>
</dbReference>
<dbReference type="AlphaFoldDB" id="A0A0G3EQ20"/>
<evidence type="ECO:0000256" key="1">
    <source>
        <dbReference type="ARBA" id="ARBA00022490"/>
    </source>
</evidence>
<dbReference type="SUPFAM" id="SSF64397">
    <property type="entry name" value="Hsp33 domain"/>
    <property type="match status" value="1"/>
</dbReference>
<dbReference type="OrthoDB" id="9793753at2"/>
<name>A0A0G3EQ20_9BURK</name>
<keyword evidence="7" id="KW-1185">Reference proteome</keyword>
<evidence type="ECO:0000313" key="6">
    <source>
        <dbReference type="EMBL" id="AKJ67382.1"/>
    </source>
</evidence>
<sequence length="313" mass="34858">MSDQLKKFVFDAAPVRGEIVNLRTTWRTVLQNHDYPAPVRTLLGEMMAAAALLSANLKFDGALIMQIHGDGPVQMLVVECNSDLTMRATAKYSPDLPASPTLAQMVNANGNGRFAITLDPHDKRPGQQAYQGIVPLADEDGPLEDMAAVLRHYMLHSEQLDTHLWLAADEQQAVGVMLQRLPGEGGGDARAVAQEAEDTWERACHLGATLKRDELLSVSADDLLHRLFWQEDVRVFEPLPTRFRCTCSRRGVGNMLRMLGWEEVKSVLDEREKIDIDCEYCRQHYTFDAVDAAQLFAGDKFSADVTAAPSQRH</sequence>
<keyword evidence="2" id="KW-0862">Zinc</keyword>
<evidence type="ECO:0000256" key="2">
    <source>
        <dbReference type="ARBA" id="ARBA00022833"/>
    </source>
</evidence>
<dbReference type="InterPro" id="IPR023212">
    <property type="entry name" value="Hsp33_helix_hairpin_bin_dom_sf"/>
</dbReference>
<protein>
    <submittedName>
        <fullName evidence="6">Hsp33 chaperonin</fullName>
    </submittedName>
</protein>
<evidence type="ECO:0000256" key="4">
    <source>
        <dbReference type="ARBA" id="ARBA00023186"/>
    </source>
</evidence>
<dbReference type="Pfam" id="PF01430">
    <property type="entry name" value="HSP33"/>
    <property type="match status" value="1"/>
</dbReference>
<dbReference type="InterPro" id="IPR016154">
    <property type="entry name" value="Heat_shock_Hsp33_C"/>
</dbReference>
<gene>
    <name evidence="6" type="ORF">ABW99_03180</name>
</gene>
<dbReference type="GO" id="GO:0042026">
    <property type="term" value="P:protein refolding"/>
    <property type="evidence" value="ECO:0007669"/>
    <property type="project" value="TreeGrafter"/>
</dbReference>